<dbReference type="EMBL" id="JADKYY010000001">
    <property type="protein sequence ID" value="MBF5026343.1"/>
    <property type="molecule type" value="Genomic_DNA"/>
</dbReference>
<keyword evidence="4 8" id="KW-0822">Tryptophan biosynthesis</keyword>
<comment type="pathway">
    <text evidence="1 8">Amino-acid biosynthesis; L-tryptophan biosynthesis; L-tryptophan from chorismate: step 5/5.</text>
</comment>
<evidence type="ECO:0000256" key="7">
    <source>
        <dbReference type="ARBA" id="ARBA00049047"/>
    </source>
</evidence>
<organism evidence="10 11">
    <name type="scientific">Planobacterium oryzisoli</name>
    <dbReference type="NCBI Taxonomy" id="2771435"/>
    <lineage>
        <taxon>Bacteria</taxon>
        <taxon>Pseudomonadati</taxon>
        <taxon>Bacteroidota</taxon>
        <taxon>Flavobacteriia</taxon>
        <taxon>Flavobacteriales</taxon>
        <taxon>Weeksellaceae</taxon>
        <taxon>Chryseobacterium group</taxon>
        <taxon>Chryseobacterium</taxon>
    </lineage>
</organism>
<dbReference type="EC" id="4.2.1.20" evidence="8"/>
<evidence type="ECO:0000256" key="5">
    <source>
        <dbReference type="ARBA" id="ARBA00023141"/>
    </source>
</evidence>
<evidence type="ECO:0000313" key="10">
    <source>
        <dbReference type="EMBL" id="MBF5026343.1"/>
    </source>
</evidence>
<comment type="subunit">
    <text evidence="2 8">Tetramer of two alpha and two beta chains.</text>
</comment>
<comment type="catalytic activity">
    <reaction evidence="7 8">
        <text>(1S,2R)-1-C-(indol-3-yl)glycerol 3-phosphate + L-serine = D-glyceraldehyde 3-phosphate + L-tryptophan + H2O</text>
        <dbReference type="Rhea" id="RHEA:10532"/>
        <dbReference type="ChEBI" id="CHEBI:15377"/>
        <dbReference type="ChEBI" id="CHEBI:33384"/>
        <dbReference type="ChEBI" id="CHEBI:57912"/>
        <dbReference type="ChEBI" id="CHEBI:58866"/>
        <dbReference type="ChEBI" id="CHEBI:59776"/>
        <dbReference type="EC" id="4.2.1.20"/>
    </reaction>
</comment>
<feature type="active site" description="Proton acceptor" evidence="8">
    <location>
        <position position="51"/>
    </location>
</feature>
<protein>
    <recommendedName>
        <fullName evidence="8">Tryptophan synthase alpha chain</fullName>
        <ecNumber evidence="8">4.2.1.20</ecNumber>
    </recommendedName>
</protein>
<dbReference type="InterPro" id="IPR013785">
    <property type="entry name" value="Aldolase_TIM"/>
</dbReference>
<evidence type="ECO:0000313" key="11">
    <source>
        <dbReference type="Proteomes" id="UP000694480"/>
    </source>
</evidence>
<proteinExistence type="inferred from homology"/>
<dbReference type="PANTHER" id="PTHR43406:SF1">
    <property type="entry name" value="TRYPTOPHAN SYNTHASE ALPHA CHAIN, CHLOROPLASTIC"/>
    <property type="match status" value="1"/>
</dbReference>
<evidence type="ECO:0000256" key="4">
    <source>
        <dbReference type="ARBA" id="ARBA00022822"/>
    </source>
</evidence>
<keyword evidence="3 8" id="KW-0028">Amino-acid biosynthesis</keyword>
<dbReference type="Pfam" id="PF00290">
    <property type="entry name" value="Trp_syntA"/>
    <property type="match status" value="1"/>
</dbReference>
<dbReference type="Gene3D" id="3.20.20.70">
    <property type="entry name" value="Aldolase class I"/>
    <property type="match status" value="1"/>
</dbReference>
<dbReference type="CDD" id="cd04724">
    <property type="entry name" value="Tryptophan_synthase_alpha"/>
    <property type="match status" value="1"/>
</dbReference>
<evidence type="ECO:0000256" key="3">
    <source>
        <dbReference type="ARBA" id="ARBA00022605"/>
    </source>
</evidence>
<comment type="caution">
    <text evidence="10">The sequence shown here is derived from an EMBL/GenBank/DDBJ whole genome shotgun (WGS) entry which is preliminary data.</text>
</comment>
<evidence type="ECO:0000256" key="9">
    <source>
        <dbReference type="RuleBase" id="RU003662"/>
    </source>
</evidence>
<gene>
    <name evidence="8" type="primary">trpA</name>
    <name evidence="10" type="ORF">IC612_00840</name>
</gene>
<evidence type="ECO:0000256" key="1">
    <source>
        <dbReference type="ARBA" id="ARBA00004733"/>
    </source>
</evidence>
<evidence type="ECO:0000256" key="8">
    <source>
        <dbReference type="HAMAP-Rule" id="MF_00131"/>
    </source>
</evidence>
<dbReference type="PANTHER" id="PTHR43406">
    <property type="entry name" value="TRYPTOPHAN SYNTHASE, ALPHA CHAIN"/>
    <property type="match status" value="1"/>
</dbReference>
<dbReference type="RefSeq" id="WP_194738271.1">
    <property type="nucleotide sequence ID" value="NZ_JADKYY010000001.1"/>
</dbReference>
<dbReference type="InterPro" id="IPR002028">
    <property type="entry name" value="Trp_synthase_suA"/>
</dbReference>
<dbReference type="GO" id="GO:0004834">
    <property type="term" value="F:tryptophan synthase activity"/>
    <property type="evidence" value="ECO:0007669"/>
    <property type="project" value="UniProtKB-UniRule"/>
</dbReference>
<dbReference type="InterPro" id="IPR018204">
    <property type="entry name" value="Trp_synthase_alpha_AS"/>
</dbReference>
<dbReference type="HAMAP" id="MF_00131">
    <property type="entry name" value="Trp_synth_alpha"/>
    <property type="match status" value="1"/>
</dbReference>
<comment type="similarity">
    <text evidence="8 9">Belongs to the TrpA family.</text>
</comment>
<dbReference type="NCBIfam" id="TIGR00262">
    <property type="entry name" value="trpA"/>
    <property type="match status" value="1"/>
</dbReference>
<comment type="function">
    <text evidence="8">The alpha subunit is responsible for the aldol cleavage of indoleglycerol phosphate to indole and glyceraldehyde 3-phosphate.</text>
</comment>
<keyword evidence="11" id="KW-1185">Reference proteome</keyword>
<evidence type="ECO:0000256" key="6">
    <source>
        <dbReference type="ARBA" id="ARBA00023239"/>
    </source>
</evidence>
<reference evidence="10" key="1">
    <citation type="submission" date="2020-11" db="EMBL/GenBank/DDBJ databases">
        <title>Genome seq and assembly of Planobacterium sp.</title>
        <authorList>
            <person name="Chhetri G."/>
        </authorList>
    </citation>
    <scope>NUCLEOTIDE SEQUENCE</scope>
    <source>
        <strain evidence="10">GCR5</strain>
    </source>
</reference>
<dbReference type="InterPro" id="IPR011060">
    <property type="entry name" value="RibuloseP-bd_barrel"/>
</dbReference>
<keyword evidence="6 8" id="KW-0456">Lyase</keyword>
<dbReference type="AlphaFoldDB" id="A0A930YU13"/>
<accession>A0A930YU13</accession>
<evidence type="ECO:0000256" key="2">
    <source>
        <dbReference type="ARBA" id="ARBA00011270"/>
    </source>
</evidence>
<name>A0A930YU13_9FLAO</name>
<dbReference type="SUPFAM" id="SSF51366">
    <property type="entry name" value="Ribulose-phoshate binding barrel"/>
    <property type="match status" value="1"/>
</dbReference>
<dbReference type="GO" id="GO:0005829">
    <property type="term" value="C:cytosol"/>
    <property type="evidence" value="ECO:0007669"/>
    <property type="project" value="TreeGrafter"/>
</dbReference>
<feature type="active site" description="Proton acceptor" evidence="8">
    <location>
        <position position="40"/>
    </location>
</feature>
<keyword evidence="5 8" id="KW-0057">Aromatic amino acid biosynthesis</keyword>
<dbReference type="Proteomes" id="UP000694480">
    <property type="component" value="Unassembled WGS sequence"/>
</dbReference>
<sequence length="256" mass="28563">MQTTTTSPQLNIYFTAGFPELGDTHRIIDLLEESGADRIELGIPYSDPVADGPIIQKAHQRALSNGMTLDLLFDTLTENRAKRTIPIVLMGYYNPILLYGTERFVKRCQQAGVSGLIIPDLPPQEFKQSFQELLEKYGLGFSFLITPETPNERILELDRLSSGFLYAVSSSSTTGSKLFAEGVDKYLQNLSTLPIKNPVFVGFGIQDREDFLRVTKHTQGAIVGSAVVKVLLEHPQWEQPLRRLLCELRGTDSTSL</sequence>
<dbReference type="PROSITE" id="PS00167">
    <property type="entry name" value="TRP_SYNTHASE_ALPHA"/>
    <property type="match status" value="1"/>
</dbReference>